<dbReference type="PROSITE" id="PS00028">
    <property type="entry name" value="ZINC_FINGER_C2H2_1"/>
    <property type="match status" value="1"/>
</dbReference>
<proteinExistence type="predicted"/>
<evidence type="ECO:0000256" key="1">
    <source>
        <dbReference type="SAM" id="MobiDB-lite"/>
    </source>
</evidence>
<name>A0AAQ3RLM4_VIGMU</name>
<keyword evidence="4" id="KW-1185">Reference proteome</keyword>
<dbReference type="Proteomes" id="UP001374535">
    <property type="component" value="Chromosome 9"/>
</dbReference>
<gene>
    <name evidence="3" type="ORF">V8G54_030817</name>
</gene>
<feature type="domain" description="C2H2-type" evidence="2">
    <location>
        <begin position="78"/>
        <end position="98"/>
    </location>
</feature>
<evidence type="ECO:0000259" key="2">
    <source>
        <dbReference type="PROSITE" id="PS00028"/>
    </source>
</evidence>
<organism evidence="3 4">
    <name type="scientific">Vigna mungo</name>
    <name type="common">Black gram</name>
    <name type="synonym">Phaseolus mungo</name>
    <dbReference type="NCBI Taxonomy" id="3915"/>
    <lineage>
        <taxon>Eukaryota</taxon>
        <taxon>Viridiplantae</taxon>
        <taxon>Streptophyta</taxon>
        <taxon>Embryophyta</taxon>
        <taxon>Tracheophyta</taxon>
        <taxon>Spermatophyta</taxon>
        <taxon>Magnoliopsida</taxon>
        <taxon>eudicotyledons</taxon>
        <taxon>Gunneridae</taxon>
        <taxon>Pentapetalae</taxon>
        <taxon>rosids</taxon>
        <taxon>fabids</taxon>
        <taxon>Fabales</taxon>
        <taxon>Fabaceae</taxon>
        <taxon>Papilionoideae</taxon>
        <taxon>50 kb inversion clade</taxon>
        <taxon>NPAAA clade</taxon>
        <taxon>indigoferoid/millettioid clade</taxon>
        <taxon>Phaseoleae</taxon>
        <taxon>Vigna</taxon>
    </lineage>
</organism>
<dbReference type="GO" id="GO:0003700">
    <property type="term" value="F:DNA-binding transcription factor activity"/>
    <property type="evidence" value="ECO:0007669"/>
    <property type="project" value="InterPro"/>
</dbReference>
<feature type="region of interest" description="Disordered" evidence="1">
    <location>
        <begin position="237"/>
        <end position="285"/>
    </location>
</feature>
<reference evidence="3 4" key="1">
    <citation type="journal article" date="2023" name="Life. Sci Alliance">
        <title>Evolutionary insights into 3D genome organization and epigenetic landscape of Vigna mungo.</title>
        <authorList>
            <person name="Junaid A."/>
            <person name="Singh B."/>
            <person name="Bhatia S."/>
        </authorList>
    </citation>
    <scope>NUCLEOTIDE SEQUENCE [LARGE SCALE GENOMIC DNA]</scope>
    <source>
        <strain evidence="3">Urdbean</strain>
    </source>
</reference>
<dbReference type="PANTHER" id="PTHR45730:SF32">
    <property type="entry name" value="ZINC FINGER PROTEIN JAGGED"/>
    <property type="match status" value="1"/>
</dbReference>
<accession>A0AAQ3RLM4</accession>
<dbReference type="AlphaFoldDB" id="A0AAQ3RLM4"/>
<evidence type="ECO:0000313" key="4">
    <source>
        <dbReference type="Proteomes" id="UP001374535"/>
    </source>
</evidence>
<evidence type="ECO:0000313" key="3">
    <source>
        <dbReference type="EMBL" id="WVY98666.1"/>
    </source>
</evidence>
<sequence>MALLFLYRRPEGNPLDLNNLPDEYSRDGKQVLEDHTSSPGKEGCHGSCFNWMVMVAGCRKKKSGGKDGKDECGKVYECRFCSLKFCKSQALGGHMNRHRQGYDHTLAAQGAPHLGSLLSFNFEEEARCCQPIGTGGYHPTGDPSAPLRFPRYFSGSSSTHMPPAAPAPVAPQPYLYASPTRPVSFGSSHFPHQHAVNDYYVGHVMSGSHGHYVGGGGGESTSSYTCIGAPVGQGGGFGSGGGGKDGSLPLHNNQEEGLSWGRGYPAGAQHRLDPPSAINRFQDGF</sequence>
<dbReference type="InterPro" id="IPR013087">
    <property type="entry name" value="Znf_C2H2_type"/>
</dbReference>
<protein>
    <recommendedName>
        <fullName evidence="2">C2H2-type domain-containing protein</fullName>
    </recommendedName>
</protein>
<dbReference type="InterPro" id="IPR045320">
    <property type="entry name" value="JAGGED/SL1-like"/>
</dbReference>
<dbReference type="PANTHER" id="PTHR45730">
    <property type="entry name" value="ZINC FINGER PROTEIN JAGGED"/>
    <property type="match status" value="1"/>
</dbReference>
<dbReference type="EMBL" id="CP144692">
    <property type="protein sequence ID" value="WVY98666.1"/>
    <property type="molecule type" value="Genomic_DNA"/>
</dbReference>